<keyword evidence="2" id="KW-0812">Transmembrane</keyword>
<proteinExistence type="inferred from homology"/>
<dbReference type="EMBL" id="BAABLF010000008">
    <property type="protein sequence ID" value="GAA5190219.1"/>
    <property type="molecule type" value="Genomic_DNA"/>
</dbReference>
<protein>
    <submittedName>
        <fullName evidence="3">YggT family protein</fullName>
    </submittedName>
</protein>
<feature type="transmembrane region" description="Helical" evidence="2">
    <location>
        <begin position="92"/>
        <end position="115"/>
    </location>
</feature>
<keyword evidence="2" id="KW-0472">Membrane</keyword>
<feature type="transmembrane region" description="Helical" evidence="2">
    <location>
        <begin position="62"/>
        <end position="80"/>
    </location>
</feature>
<dbReference type="PANTHER" id="PTHR33219">
    <property type="entry name" value="YLMG HOMOLOG PROTEIN 2, CHLOROPLASTIC"/>
    <property type="match status" value="1"/>
</dbReference>
<dbReference type="Proteomes" id="UP001501600">
    <property type="component" value="Unassembled WGS sequence"/>
</dbReference>
<accession>A0ABP9S3X5</accession>
<dbReference type="PANTHER" id="PTHR33219:SF14">
    <property type="entry name" value="PROTEIN COFACTOR ASSEMBLY OF COMPLEX C SUBUNIT B CCB3, CHLOROPLASTIC-RELATED"/>
    <property type="match status" value="1"/>
</dbReference>
<evidence type="ECO:0000313" key="3">
    <source>
        <dbReference type="EMBL" id="GAA5190219.1"/>
    </source>
</evidence>
<keyword evidence="2" id="KW-1133">Transmembrane helix</keyword>
<feature type="transmembrane region" description="Helical" evidence="2">
    <location>
        <begin position="6"/>
        <end position="26"/>
    </location>
</feature>
<comment type="similarity">
    <text evidence="1">Belongs to the YggT family.</text>
</comment>
<gene>
    <name evidence="3" type="ORF">GCM10025772_14320</name>
</gene>
<feature type="transmembrane region" description="Helical" evidence="2">
    <location>
        <begin position="155"/>
        <end position="177"/>
    </location>
</feature>
<dbReference type="Pfam" id="PF02325">
    <property type="entry name" value="CCB3_YggT"/>
    <property type="match status" value="2"/>
</dbReference>
<reference evidence="4" key="1">
    <citation type="journal article" date="2019" name="Int. J. Syst. Evol. Microbiol.">
        <title>The Global Catalogue of Microorganisms (GCM) 10K type strain sequencing project: providing services to taxonomists for standard genome sequencing and annotation.</title>
        <authorList>
            <consortium name="The Broad Institute Genomics Platform"/>
            <consortium name="The Broad Institute Genome Sequencing Center for Infectious Disease"/>
            <person name="Wu L."/>
            <person name="Ma J."/>
        </authorList>
    </citation>
    <scope>NUCLEOTIDE SEQUENCE [LARGE SCALE GENOMIC DNA]</scope>
    <source>
        <strain evidence="4">JCM 18720</strain>
    </source>
</reference>
<organism evidence="3 4">
    <name type="scientific">Ferrimonas gelatinilytica</name>
    <dbReference type="NCBI Taxonomy" id="1255257"/>
    <lineage>
        <taxon>Bacteria</taxon>
        <taxon>Pseudomonadati</taxon>
        <taxon>Pseudomonadota</taxon>
        <taxon>Gammaproteobacteria</taxon>
        <taxon>Alteromonadales</taxon>
        <taxon>Ferrimonadaceae</taxon>
        <taxon>Ferrimonas</taxon>
    </lineage>
</organism>
<evidence type="ECO:0000313" key="4">
    <source>
        <dbReference type="Proteomes" id="UP001501600"/>
    </source>
</evidence>
<keyword evidence="4" id="KW-1185">Reference proteome</keyword>
<name>A0ABP9S3X5_9GAMM</name>
<evidence type="ECO:0000256" key="2">
    <source>
        <dbReference type="SAM" id="Phobius"/>
    </source>
</evidence>
<dbReference type="InterPro" id="IPR003425">
    <property type="entry name" value="CCB3/YggT"/>
</dbReference>
<dbReference type="RefSeq" id="WP_345316366.1">
    <property type="nucleotide sequence ID" value="NZ_BAABLF010000008.1"/>
</dbReference>
<evidence type="ECO:0000256" key="1">
    <source>
        <dbReference type="ARBA" id="ARBA00010894"/>
    </source>
</evidence>
<comment type="caution">
    <text evidence="3">The sequence shown here is derived from an EMBL/GenBank/DDBJ whole genome shotgun (WGS) entry which is preliminary data.</text>
</comment>
<sequence>MNEALIFLGTTLIKLYLMVVLLRLWLQFARADFYNPFSQFVVKATQPVLAPMRRVIPAFGRFDTATVLLALLLGVLIWVLRLMLSDAPLNPLLLLVIGAVTVLKEAGLLLFWTLLIRAILSWVSQGYNPIEAVLHQLTEPMLAPIRRFLPPMGGLDFSMLVLLIGMNFINILLHNYLPFWGVV</sequence>